<dbReference type="RefSeq" id="WP_277279686.1">
    <property type="nucleotide sequence ID" value="NZ_JAROCY010000018.1"/>
</dbReference>
<dbReference type="EMBL" id="JAROCY010000018">
    <property type="protein sequence ID" value="MDF8334915.1"/>
    <property type="molecule type" value="Genomic_DNA"/>
</dbReference>
<evidence type="ECO:0000313" key="3">
    <source>
        <dbReference type="EMBL" id="MDF8334915.1"/>
    </source>
</evidence>
<sequence>MNRIDLEGRVALVTGGASGLGLATARRFAASGARVTIWDRDAARVAEVVAELAGDGAVSGAVVDIGDPAAVAEGMAAIHAAEGRIDLIVNSAGISGLSCPSDEAPFELWDQQLRVNLSGAFYICRAAIPYMKANSFGRIVLVSSAAGKDGNPQQAAYSAAKAGVIGLTKSLGKELGPFGIMVNCIAPTIFETPMHEVSKARLGPGLMDAIKAKIPLGRAGHPDEFAAMAAWLCSDECSYTTGFVFDLTGGRSTY</sequence>
<dbReference type="Pfam" id="PF13561">
    <property type="entry name" value="adh_short_C2"/>
    <property type="match status" value="1"/>
</dbReference>
<dbReference type="PANTHER" id="PTHR42760:SF129">
    <property type="entry name" value="OXIDOREDUCTASE"/>
    <property type="match status" value="1"/>
</dbReference>
<protein>
    <submittedName>
        <fullName evidence="3">SDR family NAD(P)-dependent oxidoreductase</fullName>
    </submittedName>
</protein>
<proteinExistence type="inferred from homology"/>
<dbReference type="InterPro" id="IPR020904">
    <property type="entry name" value="Sc_DH/Rdtase_CS"/>
</dbReference>
<dbReference type="CDD" id="cd05233">
    <property type="entry name" value="SDR_c"/>
    <property type="match status" value="1"/>
</dbReference>
<dbReference type="NCBIfam" id="NF009466">
    <property type="entry name" value="PRK12826.1-2"/>
    <property type="match status" value="1"/>
</dbReference>
<dbReference type="PRINTS" id="PR00081">
    <property type="entry name" value="GDHRDH"/>
</dbReference>
<dbReference type="Proteomes" id="UP001222770">
    <property type="component" value="Unassembled WGS sequence"/>
</dbReference>
<dbReference type="InterPro" id="IPR057326">
    <property type="entry name" value="KR_dom"/>
</dbReference>
<dbReference type="PANTHER" id="PTHR42760">
    <property type="entry name" value="SHORT-CHAIN DEHYDROGENASES/REDUCTASES FAMILY MEMBER"/>
    <property type="match status" value="1"/>
</dbReference>
<dbReference type="PRINTS" id="PR00080">
    <property type="entry name" value="SDRFAMILY"/>
</dbReference>
<dbReference type="InterPro" id="IPR036291">
    <property type="entry name" value="NAD(P)-bd_dom_sf"/>
</dbReference>
<accession>A0ABT6CLX0</accession>
<comment type="caution">
    <text evidence="3">The sequence shown here is derived from an EMBL/GenBank/DDBJ whole genome shotgun (WGS) entry which is preliminary data.</text>
</comment>
<evidence type="ECO:0000259" key="2">
    <source>
        <dbReference type="SMART" id="SM00822"/>
    </source>
</evidence>
<dbReference type="SMART" id="SM00822">
    <property type="entry name" value="PKS_KR"/>
    <property type="match status" value="1"/>
</dbReference>
<evidence type="ECO:0000313" key="4">
    <source>
        <dbReference type="Proteomes" id="UP001222770"/>
    </source>
</evidence>
<feature type="domain" description="Ketoreductase" evidence="2">
    <location>
        <begin position="9"/>
        <end position="188"/>
    </location>
</feature>
<dbReference type="PROSITE" id="PS00061">
    <property type="entry name" value="ADH_SHORT"/>
    <property type="match status" value="1"/>
</dbReference>
<dbReference type="InterPro" id="IPR002347">
    <property type="entry name" value="SDR_fam"/>
</dbReference>
<gene>
    <name evidence="3" type="ORF">POM99_17035</name>
</gene>
<dbReference type="SUPFAM" id="SSF51735">
    <property type="entry name" value="NAD(P)-binding Rossmann-fold domains"/>
    <property type="match status" value="1"/>
</dbReference>
<organism evidence="3 4">
    <name type="scientific">Novosphingobium cyanobacteriorum</name>
    <dbReference type="NCBI Taxonomy" id="3024215"/>
    <lineage>
        <taxon>Bacteria</taxon>
        <taxon>Pseudomonadati</taxon>
        <taxon>Pseudomonadota</taxon>
        <taxon>Alphaproteobacteria</taxon>
        <taxon>Sphingomonadales</taxon>
        <taxon>Sphingomonadaceae</taxon>
        <taxon>Novosphingobium</taxon>
    </lineage>
</organism>
<keyword evidence="4" id="KW-1185">Reference proteome</keyword>
<evidence type="ECO:0000256" key="1">
    <source>
        <dbReference type="ARBA" id="ARBA00006484"/>
    </source>
</evidence>
<name>A0ABT6CLX0_9SPHN</name>
<reference evidence="3 4" key="1">
    <citation type="submission" date="2023-03" db="EMBL/GenBank/DDBJ databases">
        <title>Novosphingobium cyanobacteriorum sp. nov., isolated from a eutrophic reservoir during the Microcystis bloom period.</title>
        <authorList>
            <person name="Kang M."/>
            <person name="Le V."/>
            <person name="Ko S.-R."/>
            <person name="Lee S.-A."/>
            <person name="Ahn C.-Y."/>
        </authorList>
    </citation>
    <scope>NUCLEOTIDE SEQUENCE [LARGE SCALE GENOMIC DNA]</scope>
    <source>
        <strain evidence="3 4">HBC54</strain>
    </source>
</reference>
<comment type="similarity">
    <text evidence="1">Belongs to the short-chain dehydrogenases/reductases (SDR) family.</text>
</comment>
<dbReference type="Gene3D" id="3.40.50.720">
    <property type="entry name" value="NAD(P)-binding Rossmann-like Domain"/>
    <property type="match status" value="1"/>
</dbReference>